<keyword evidence="1" id="KW-1277">Toxin-antitoxin system</keyword>
<name>A0ABQ1IIF4_9PROT</name>
<sequence length="103" mass="12349">MTVRIQEAASLRLDDIYRYTRSRWGKAQADHYITGMFQAFEAIERHGVRSRPVPAEFGVDGYYFRYERHVVYWRRLRNGDIGIVTILHERMHQMARFKDDAPE</sequence>
<dbReference type="Gene3D" id="3.30.2310.20">
    <property type="entry name" value="RelE-like"/>
    <property type="match status" value="1"/>
</dbReference>
<organism evidence="2 3">
    <name type="scientific">Tistrella bauzanensis</name>
    <dbReference type="NCBI Taxonomy" id="657419"/>
    <lineage>
        <taxon>Bacteria</taxon>
        <taxon>Pseudomonadati</taxon>
        <taxon>Pseudomonadota</taxon>
        <taxon>Alphaproteobacteria</taxon>
        <taxon>Geminicoccales</taxon>
        <taxon>Geminicoccaceae</taxon>
        <taxon>Tistrella</taxon>
    </lineage>
</organism>
<evidence type="ECO:0000313" key="3">
    <source>
        <dbReference type="Proteomes" id="UP000603352"/>
    </source>
</evidence>
<comment type="caution">
    <text evidence="2">The sequence shown here is derived from an EMBL/GenBank/DDBJ whole genome shotgun (WGS) entry which is preliminary data.</text>
</comment>
<accession>A0ABQ1IIF4</accession>
<proteinExistence type="predicted"/>
<protein>
    <submittedName>
        <fullName evidence="2">Plasmid stabilization protein</fullName>
    </submittedName>
</protein>
<gene>
    <name evidence="2" type="ORF">GCM10011505_24860</name>
</gene>
<evidence type="ECO:0000256" key="1">
    <source>
        <dbReference type="ARBA" id="ARBA00022649"/>
    </source>
</evidence>
<dbReference type="RefSeq" id="WP_188578277.1">
    <property type="nucleotide sequence ID" value="NZ_BMDZ01000027.1"/>
</dbReference>
<dbReference type="InterPro" id="IPR007712">
    <property type="entry name" value="RelE/ParE_toxin"/>
</dbReference>
<evidence type="ECO:0000313" key="2">
    <source>
        <dbReference type="EMBL" id="GGB42513.1"/>
    </source>
</evidence>
<dbReference type="InterPro" id="IPR035093">
    <property type="entry name" value="RelE/ParE_toxin_dom_sf"/>
</dbReference>
<dbReference type="Proteomes" id="UP000603352">
    <property type="component" value="Unassembled WGS sequence"/>
</dbReference>
<reference evidence="3" key="1">
    <citation type="journal article" date="2019" name="Int. J. Syst. Evol. Microbiol.">
        <title>The Global Catalogue of Microorganisms (GCM) 10K type strain sequencing project: providing services to taxonomists for standard genome sequencing and annotation.</title>
        <authorList>
            <consortium name="The Broad Institute Genomics Platform"/>
            <consortium name="The Broad Institute Genome Sequencing Center for Infectious Disease"/>
            <person name="Wu L."/>
            <person name="Ma J."/>
        </authorList>
    </citation>
    <scope>NUCLEOTIDE SEQUENCE [LARGE SCALE GENOMIC DNA]</scope>
    <source>
        <strain evidence="3">CGMCC 1.10188</strain>
    </source>
</reference>
<dbReference type="Pfam" id="PF05016">
    <property type="entry name" value="ParE_toxin"/>
    <property type="match status" value="1"/>
</dbReference>
<keyword evidence="3" id="KW-1185">Reference proteome</keyword>
<dbReference type="EMBL" id="BMDZ01000027">
    <property type="protein sequence ID" value="GGB42513.1"/>
    <property type="molecule type" value="Genomic_DNA"/>
</dbReference>